<gene>
    <name evidence="2" type="ORF">TRSC58_04573</name>
</gene>
<organism evidence="2 3">
    <name type="scientific">Trypanosoma rangeli SC58</name>
    <dbReference type="NCBI Taxonomy" id="429131"/>
    <lineage>
        <taxon>Eukaryota</taxon>
        <taxon>Discoba</taxon>
        <taxon>Euglenozoa</taxon>
        <taxon>Kinetoplastea</taxon>
        <taxon>Metakinetoplastina</taxon>
        <taxon>Trypanosomatida</taxon>
        <taxon>Trypanosomatidae</taxon>
        <taxon>Trypanosoma</taxon>
        <taxon>Herpetosoma</taxon>
    </lineage>
</organism>
<dbReference type="EMBL" id="AUPL01004573">
    <property type="protein sequence ID" value="ESL07734.1"/>
    <property type="molecule type" value="Genomic_DNA"/>
</dbReference>
<dbReference type="VEuPathDB" id="TriTrypDB:TRSC58_04573"/>
<dbReference type="Proteomes" id="UP000031737">
    <property type="component" value="Unassembled WGS sequence"/>
</dbReference>
<protein>
    <submittedName>
        <fullName evidence="2">Uncharacterized protein</fullName>
    </submittedName>
</protein>
<dbReference type="AlphaFoldDB" id="A0A061IYH3"/>
<proteinExistence type="predicted"/>
<comment type="caution">
    <text evidence="2">The sequence shown here is derived from an EMBL/GenBank/DDBJ whole genome shotgun (WGS) entry which is preliminary data.</text>
</comment>
<sequence length="133" mass="14608">MFTGHMAYDSDPVNLKPSSTFVAFVTVASTQRYASFQVPSPDASDKNPTRPAVGTDELEREASSFAQVSKMDVIIFSCSVKGERNMLLALKTPLCCKRYNALLEYSRVLANIGFVSMEMGPTSNVRLLSATQR</sequence>
<feature type="region of interest" description="Disordered" evidence="1">
    <location>
        <begin position="37"/>
        <end position="58"/>
    </location>
</feature>
<keyword evidence="3" id="KW-1185">Reference proteome</keyword>
<evidence type="ECO:0000313" key="3">
    <source>
        <dbReference type="Proteomes" id="UP000031737"/>
    </source>
</evidence>
<name>A0A061IYH3_TRYRA</name>
<evidence type="ECO:0000313" key="2">
    <source>
        <dbReference type="EMBL" id="ESL07734.1"/>
    </source>
</evidence>
<accession>A0A061IYH3</accession>
<evidence type="ECO:0000256" key="1">
    <source>
        <dbReference type="SAM" id="MobiDB-lite"/>
    </source>
</evidence>
<reference evidence="2 3" key="1">
    <citation type="submission" date="2013-07" db="EMBL/GenBank/DDBJ databases">
        <authorList>
            <person name="Stoco P.H."/>
            <person name="Wagner G."/>
            <person name="Gerber A."/>
            <person name="Zaha A."/>
            <person name="Thompson C."/>
            <person name="Bartholomeu D.C."/>
            <person name="Luckemeyer D.D."/>
            <person name="Bahia D."/>
            <person name="Loreto E."/>
            <person name="Prestes E.B."/>
            <person name="Lima F.M."/>
            <person name="Rodrigues-Luiz G."/>
            <person name="Vallejo G.A."/>
            <person name="Filho J.F."/>
            <person name="Monteiro K.M."/>
            <person name="Tyler K.M."/>
            <person name="de Almeida L.G."/>
            <person name="Ortiz M.F."/>
            <person name="Siervo M.A."/>
            <person name="de Moraes M.H."/>
            <person name="Cunha O.L."/>
            <person name="Mendonca-Neto R."/>
            <person name="Silva R."/>
            <person name="Teixeira S.M."/>
            <person name="Murta S.M."/>
            <person name="Sincero T.C."/>
            <person name="Mendes T.A."/>
            <person name="Urmenyi T.P."/>
            <person name="Silva V.G."/>
            <person name="da Rocha W.D."/>
            <person name="Andersson B."/>
            <person name="Romanha A.J."/>
            <person name="Steindel M."/>
            <person name="de Vasconcelos A.T."/>
            <person name="Grisard E.C."/>
        </authorList>
    </citation>
    <scope>NUCLEOTIDE SEQUENCE [LARGE SCALE GENOMIC DNA]</scope>
    <source>
        <strain evidence="2 3">SC58</strain>
    </source>
</reference>